<dbReference type="PANTHER" id="PTHR18916">
    <property type="entry name" value="DYNACTIN 1-RELATED MICROTUBULE-BINDING"/>
    <property type="match status" value="1"/>
</dbReference>
<dbReference type="Gene3D" id="2.30.30.190">
    <property type="entry name" value="CAP Gly-rich-like domain"/>
    <property type="match status" value="1"/>
</dbReference>
<dbReference type="eggNOG" id="KOG4568">
    <property type="taxonomic scope" value="Eukaryota"/>
</dbReference>
<dbReference type="InterPro" id="IPR000938">
    <property type="entry name" value="CAP-Gly_domain"/>
</dbReference>
<gene>
    <name evidence="3" type="ORF">CANTEDRAFT_128289</name>
</gene>
<keyword evidence="4" id="KW-1185">Reference proteome</keyword>
<dbReference type="OrthoDB" id="2130750at2759"/>
<dbReference type="PROSITE" id="PS50245">
    <property type="entry name" value="CAP_GLY_2"/>
    <property type="match status" value="1"/>
</dbReference>
<dbReference type="PANTHER" id="PTHR18916:SF83">
    <property type="entry name" value="TIP ELONGATION PROTEIN 1"/>
    <property type="match status" value="1"/>
</dbReference>
<evidence type="ECO:0000313" key="3">
    <source>
        <dbReference type="EMBL" id="EGV60733.1"/>
    </source>
</evidence>
<proteinExistence type="predicted"/>
<dbReference type="Pfam" id="PF01302">
    <property type="entry name" value="CAP_GLY"/>
    <property type="match status" value="1"/>
</dbReference>
<feature type="domain" description="CAP-Gly" evidence="2">
    <location>
        <begin position="24"/>
        <end position="71"/>
    </location>
</feature>
<name>G3BFU7_CANTC</name>
<dbReference type="EMBL" id="GL996528">
    <property type="protein sequence ID" value="EGV60733.1"/>
    <property type="molecule type" value="Genomic_DNA"/>
</dbReference>
<dbReference type="SMART" id="SM01052">
    <property type="entry name" value="CAP_GLY"/>
    <property type="match status" value="1"/>
</dbReference>
<dbReference type="AlphaFoldDB" id="G3BFU7"/>
<feature type="coiled-coil region" evidence="1">
    <location>
        <begin position="173"/>
        <end position="200"/>
    </location>
</feature>
<feature type="coiled-coil region" evidence="1">
    <location>
        <begin position="122"/>
        <end position="149"/>
    </location>
</feature>
<organism evidence="4">
    <name type="scientific">Candida tenuis (strain ATCC 10573 / BCRC 21748 / CBS 615 / JCM 9827 / NBRC 10315 / NRRL Y-1498 / VKM Y-70)</name>
    <name type="common">Yeast</name>
    <name type="synonym">Yamadazyma tenuis</name>
    <dbReference type="NCBI Taxonomy" id="590646"/>
    <lineage>
        <taxon>Eukaryota</taxon>
        <taxon>Fungi</taxon>
        <taxon>Dikarya</taxon>
        <taxon>Ascomycota</taxon>
        <taxon>Saccharomycotina</taxon>
        <taxon>Pichiomycetes</taxon>
        <taxon>Debaryomycetaceae</taxon>
        <taxon>Yamadazyma</taxon>
    </lineage>
</organism>
<accession>G3BFU7</accession>
<evidence type="ECO:0000256" key="1">
    <source>
        <dbReference type="SAM" id="Coils"/>
    </source>
</evidence>
<dbReference type="SUPFAM" id="SSF74924">
    <property type="entry name" value="Cap-Gly domain"/>
    <property type="match status" value="1"/>
</dbReference>
<dbReference type="STRING" id="590646.G3BFU7"/>
<reference evidence="3 4" key="1">
    <citation type="journal article" date="2011" name="Proc. Natl. Acad. Sci. U.S.A.">
        <title>Comparative genomics of xylose-fermenting fungi for enhanced biofuel production.</title>
        <authorList>
            <person name="Wohlbach D.J."/>
            <person name="Kuo A."/>
            <person name="Sato T.K."/>
            <person name="Potts K.M."/>
            <person name="Salamov A.A."/>
            <person name="LaButti K.M."/>
            <person name="Sun H."/>
            <person name="Clum A."/>
            <person name="Pangilinan J.L."/>
            <person name="Lindquist E.A."/>
            <person name="Lucas S."/>
            <person name="Lapidus A."/>
            <person name="Jin M."/>
            <person name="Gunawan C."/>
            <person name="Balan V."/>
            <person name="Dale B.E."/>
            <person name="Jeffries T.W."/>
            <person name="Zinkel R."/>
            <person name="Barry K.W."/>
            <person name="Grigoriev I.V."/>
            <person name="Gasch A.P."/>
        </authorList>
    </citation>
    <scope>NUCLEOTIDE SEQUENCE [LARGE SCALE GENOMIC DNA]</scope>
    <source>
        <strain evidence="4">ATCC 10573 / BCRC 21748 / CBS 615 / JCM 9827 / NBRC 10315 / NRRL Y-1498 / VKM Y-70</strain>
    </source>
</reference>
<protein>
    <recommendedName>
        <fullName evidence="2">CAP-Gly domain-containing protein</fullName>
    </recommendedName>
</protein>
<dbReference type="HOGENOM" id="CLU_031641_0_0_1"/>
<evidence type="ECO:0000313" key="4">
    <source>
        <dbReference type="Proteomes" id="UP000000707"/>
    </source>
</evidence>
<keyword evidence="1" id="KW-0175">Coiled coil</keyword>
<dbReference type="InterPro" id="IPR036859">
    <property type="entry name" value="CAP-Gly_dom_sf"/>
</dbReference>
<dbReference type="Proteomes" id="UP000000707">
    <property type="component" value="Unassembled WGS sequence"/>
</dbReference>
<evidence type="ECO:0000259" key="2">
    <source>
        <dbReference type="PROSITE" id="PS50245"/>
    </source>
</evidence>
<sequence length="359" mass="41209">MVEHIGSQVNVPGTRGKGILRYHGSIHGKTGIFAGIELLGPIALTRGKNSGDVEGFKYFEVQSPMSGLFLPFERLKAVNPQIDHTRDMINEATLNFNNDTLDDEIPTFSGLSSPNYSLQPILKQYESELDERDRKISKIRNEFESAREDWRQNLDIMVNTYEANEAYYETKIRELQSKEIKALQQQLDKTNSTKLLCERENTIKELEQKLGESLSKELDSLNINDAAAMNEMTFREEVEQLRLQLDARPTIEELTELQDNIDEMVRLHNNEVFFKQEELQRVTNENSKLQVRLERALEGSIITNRISDNTSHDSMTINSLPIYKPENDTDPSTGKDNWCGLCERDGHNSLNCPYENDIF</sequence>